<protein>
    <submittedName>
        <fullName evidence="1">Uncharacterized protein</fullName>
    </submittedName>
</protein>
<dbReference type="EMBL" id="HBIO01000461">
    <property type="protein sequence ID" value="CAE0455493.1"/>
    <property type="molecule type" value="Transcribed_RNA"/>
</dbReference>
<accession>A0A7S3PTT7</accession>
<organism evidence="1">
    <name type="scientific">Chaetoceros debilis</name>
    <dbReference type="NCBI Taxonomy" id="122233"/>
    <lineage>
        <taxon>Eukaryota</taxon>
        <taxon>Sar</taxon>
        <taxon>Stramenopiles</taxon>
        <taxon>Ochrophyta</taxon>
        <taxon>Bacillariophyta</taxon>
        <taxon>Coscinodiscophyceae</taxon>
        <taxon>Chaetocerotophycidae</taxon>
        <taxon>Chaetocerotales</taxon>
        <taxon>Chaetocerotaceae</taxon>
        <taxon>Chaetoceros</taxon>
    </lineage>
</organism>
<dbReference type="AlphaFoldDB" id="A0A7S3PTT7"/>
<evidence type="ECO:0000313" key="1">
    <source>
        <dbReference type="EMBL" id="CAE0455493.1"/>
    </source>
</evidence>
<reference evidence="1" key="1">
    <citation type="submission" date="2021-01" db="EMBL/GenBank/DDBJ databases">
        <authorList>
            <person name="Corre E."/>
            <person name="Pelletier E."/>
            <person name="Niang G."/>
            <person name="Scheremetjew M."/>
            <person name="Finn R."/>
            <person name="Kale V."/>
            <person name="Holt S."/>
            <person name="Cochrane G."/>
            <person name="Meng A."/>
            <person name="Brown T."/>
            <person name="Cohen L."/>
        </authorList>
    </citation>
    <scope>NUCLEOTIDE SEQUENCE</scope>
    <source>
        <strain evidence="1">MM31A-1</strain>
    </source>
</reference>
<proteinExistence type="predicted"/>
<sequence>MLRSKSIESSVSCRFAKKKIIPYLRKYRNLAVKKRNVIIDELNRNQTEQTRAGIGNDNGDGDDEQQLKLFRSIRMENAKFIDLGHFHNRGRTLECFADELKDEVIFIRVRRNRYDIARSFIGKKMTRNKHLRTPCKSPVSVCPQSGQRLGAVNLQVADEIWNSMTPFQRFLWYADEMEHRWHTLITVFHEPTYHEITWSNSMDLERETAKVRRALGCTSTEIKNTHQHIVHKIGKINCTDLIRQDYEYRDLMKYDEEMIKILYPSQGWASSNHMRFEECLETKDELDGVVRHQETTRTKR</sequence>
<name>A0A7S3PTT7_9STRA</name>
<gene>
    <name evidence="1" type="ORF">CDEB00056_LOCUS334</name>
</gene>